<protein>
    <recommendedName>
        <fullName evidence="7">Urease accessory protein UreF</fullName>
    </recommendedName>
</protein>
<sequence>MNDVSKVDALSVRETESEIIKLERHLAEARDRLKELNTSANGLPESRPHQRSLISDNPSHHFLLLLSDSALPLGSFAFSSGLESYLAHTVHIPPTKSFATFLPESISSFASTNLPFALAAYDDPASLAELDDTLDASTICTVGRRASTAQGRALLSLWEKSLAPPLGDAALTSFALEVKKSGRAAGDEVGRAHGHLAPVFGAVGRAAGLSRERMAYVLVLGHVKALVSAAVRAGVLGPYKAQGVLAGDEVRRMVGEAVHREWETRIEDAGQTVPATDLWIGRHEVLYSRIFNS</sequence>
<dbReference type="InterPro" id="IPR002639">
    <property type="entry name" value="UreF"/>
</dbReference>
<evidence type="ECO:0000313" key="5">
    <source>
        <dbReference type="EMBL" id="PKS07980.1"/>
    </source>
</evidence>
<dbReference type="OrthoDB" id="2550922at2759"/>
<name>A0A2N3N6A8_9PEZI</name>
<comment type="similarity">
    <text evidence="3">Belongs to the UreF family.</text>
</comment>
<dbReference type="VEuPathDB" id="FungiDB:jhhlp_006592"/>
<dbReference type="InterPro" id="IPR038277">
    <property type="entry name" value="UreF_sf"/>
</dbReference>
<dbReference type="GO" id="GO:0016151">
    <property type="term" value="F:nickel cation binding"/>
    <property type="evidence" value="ECO:0007669"/>
    <property type="project" value="InterPro"/>
</dbReference>
<dbReference type="PANTHER" id="PTHR33620">
    <property type="entry name" value="UREASE ACCESSORY PROTEIN F"/>
    <property type="match status" value="1"/>
</dbReference>
<evidence type="ECO:0000256" key="3">
    <source>
        <dbReference type="ARBA" id="ARBA00046339"/>
    </source>
</evidence>
<evidence type="ECO:0000256" key="4">
    <source>
        <dbReference type="SAM" id="Coils"/>
    </source>
</evidence>
<dbReference type="Gene3D" id="1.10.4190.10">
    <property type="entry name" value="Urease accessory protein UreF"/>
    <property type="match status" value="1"/>
</dbReference>
<evidence type="ECO:0008006" key="7">
    <source>
        <dbReference type="Google" id="ProtNLM"/>
    </source>
</evidence>
<feature type="coiled-coil region" evidence="4">
    <location>
        <begin position="12"/>
        <end position="39"/>
    </location>
</feature>
<organism evidence="5 6">
    <name type="scientific">Lomentospora prolificans</name>
    <dbReference type="NCBI Taxonomy" id="41688"/>
    <lineage>
        <taxon>Eukaryota</taxon>
        <taxon>Fungi</taxon>
        <taxon>Dikarya</taxon>
        <taxon>Ascomycota</taxon>
        <taxon>Pezizomycotina</taxon>
        <taxon>Sordariomycetes</taxon>
        <taxon>Hypocreomycetidae</taxon>
        <taxon>Microascales</taxon>
        <taxon>Microascaceae</taxon>
        <taxon>Lomentospora</taxon>
    </lineage>
</organism>
<dbReference type="PANTHER" id="PTHR33620:SF1">
    <property type="entry name" value="UREASE ACCESSORY PROTEIN F"/>
    <property type="match status" value="1"/>
</dbReference>
<reference evidence="5 6" key="1">
    <citation type="journal article" date="2017" name="G3 (Bethesda)">
        <title>First Draft Genome Sequence of the Pathogenic Fungus Lomentospora prolificans (Formerly Scedosporium prolificans).</title>
        <authorList>
            <person name="Luo R."/>
            <person name="Zimin A."/>
            <person name="Workman R."/>
            <person name="Fan Y."/>
            <person name="Pertea G."/>
            <person name="Grossman N."/>
            <person name="Wear M.P."/>
            <person name="Jia B."/>
            <person name="Miller H."/>
            <person name="Casadevall A."/>
            <person name="Timp W."/>
            <person name="Zhang S.X."/>
            <person name="Salzberg S.L."/>
        </authorList>
    </citation>
    <scope>NUCLEOTIDE SEQUENCE [LARGE SCALE GENOMIC DNA]</scope>
    <source>
        <strain evidence="5 6">JHH-5317</strain>
    </source>
</reference>
<accession>A0A2N3N6A8</accession>
<dbReference type="STRING" id="41688.A0A2N3N6A8"/>
<dbReference type="InParanoid" id="A0A2N3N6A8"/>
<proteinExistence type="inferred from homology"/>
<keyword evidence="6" id="KW-1185">Reference proteome</keyword>
<dbReference type="EMBL" id="NLAX01000701">
    <property type="protein sequence ID" value="PKS07980.1"/>
    <property type="molecule type" value="Genomic_DNA"/>
</dbReference>
<comment type="caution">
    <text evidence="5">The sequence shown here is derived from an EMBL/GenBank/DDBJ whole genome shotgun (WGS) entry which is preliminary data.</text>
</comment>
<evidence type="ECO:0000256" key="1">
    <source>
        <dbReference type="ARBA" id="ARBA00022988"/>
    </source>
</evidence>
<dbReference type="Proteomes" id="UP000233524">
    <property type="component" value="Unassembled WGS sequence"/>
</dbReference>
<gene>
    <name evidence="5" type="ORF">jhhlp_006592</name>
</gene>
<evidence type="ECO:0000313" key="6">
    <source>
        <dbReference type="Proteomes" id="UP000233524"/>
    </source>
</evidence>
<dbReference type="AlphaFoldDB" id="A0A2N3N6A8"/>
<dbReference type="HAMAP" id="MF_01385">
    <property type="entry name" value="UreF"/>
    <property type="match status" value="1"/>
</dbReference>
<keyword evidence="4" id="KW-0175">Coiled coil</keyword>
<keyword evidence="2" id="KW-0143">Chaperone</keyword>
<keyword evidence="1" id="KW-0996">Nickel insertion</keyword>
<evidence type="ECO:0000256" key="2">
    <source>
        <dbReference type="ARBA" id="ARBA00023186"/>
    </source>
</evidence>
<dbReference type="Pfam" id="PF01730">
    <property type="entry name" value="UreF"/>
    <property type="match status" value="1"/>
</dbReference>